<keyword evidence="3" id="KW-0963">Cytoplasm</keyword>
<evidence type="ECO:0000256" key="2">
    <source>
        <dbReference type="ARBA" id="ARBA00005728"/>
    </source>
</evidence>
<keyword evidence="7" id="KW-1185">Reference proteome</keyword>
<evidence type="ECO:0000313" key="7">
    <source>
        <dbReference type="Proteomes" id="UP001591681"/>
    </source>
</evidence>
<evidence type="ECO:0000256" key="1">
    <source>
        <dbReference type="ARBA" id="ARBA00004245"/>
    </source>
</evidence>
<feature type="compositionally biased region" description="Basic and acidic residues" evidence="5">
    <location>
        <begin position="52"/>
        <end position="65"/>
    </location>
</feature>
<gene>
    <name evidence="6" type="ORF">ACEWY4_006249</name>
</gene>
<comment type="similarity">
    <text evidence="2">Belongs to the STOP family.</text>
</comment>
<accession>A0ABD1KCX2</accession>
<feature type="compositionally biased region" description="Basic and acidic residues" evidence="5">
    <location>
        <begin position="146"/>
        <end position="158"/>
    </location>
</feature>
<feature type="compositionally biased region" description="Polar residues" evidence="5">
    <location>
        <begin position="132"/>
        <end position="141"/>
    </location>
</feature>
<dbReference type="PANTHER" id="PTHR14759:SF37">
    <property type="entry name" value="MAP6 DOMAIN-CONTAINING PROTEIN 1"/>
    <property type="match status" value="1"/>
</dbReference>
<evidence type="ECO:0000256" key="5">
    <source>
        <dbReference type="SAM" id="MobiDB-lite"/>
    </source>
</evidence>
<feature type="compositionally biased region" description="Polar residues" evidence="5">
    <location>
        <begin position="259"/>
        <end position="276"/>
    </location>
</feature>
<evidence type="ECO:0000313" key="6">
    <source>
        <dbReference type="EMBL" id="KAL2097042.1"/>
    </source>
</evidence>
<evidence type="ECO:0008006" key="8">
    <source>
        <dbReference type="Google" id="ProtNLM"/>
    </source>
</evidence>
<name>A0ABD1KCX2_9TELE</name>
<dbReference type="AlphaFoldDB" id="A0ABD1KCX2"/>
<feature type="compositionally biased region" description="Basic and acidic residues" evidence="5">
    <location>
        <begin position="80"/>
        <end position="92"/>
    </location>
</feature>
<organism evidence="6 7">
    <name type="scientific">Coilia grayii</name>
    <name type="common">Gray's grenadier anchovy</name>
    <dbReference type="NCBI Taxonomy" id="363190"/>
    <lineage>
        <taxon>Eukaryota</taxon>
        <taxon>Metazoa</taxon>
        <taxon>Chordata</taxon>
        <taxon>Craniata</taxon>
        <taxon>Vertebrata</taxon>
        <taxon>Euteleostomi</taxon>
        <taxon>Actinopterygii</taxon>
        <taxon>Neopterygii</taxon>
        <taxon>Teleostei</taxon>
        <taxon>Clupei</taxon>
        <taxon>Clupeiformes</taxon>
        <taxon>Clupeoidei</taxon>
        <taxon>Engraulidae</taxon>
        <taxon>Coilinae</taxon>
        <taxon>Coilia</taxon>
    </lineage>
</organism>
<keyword evidence="4" id="KW-0206">Cytoskeleton</keyword>
<comment type="subcellular location">
    <subcellularLocation>
        <location evidence="1">Cytoplasm</location>
        <location evidence="1">Cytoskeleton</location>
    </subcellularLocation>
</comment>
<evidence type="ECO:0000256" key="4">
    <source>
        <dbReference type="ARBA" id="ARBA00023212"/>
    </source>
</evidence>
<comment type="caution">
    <text evidence="6">The sequence shown here is derived from an EMBL/GenBank/DDBJ whole genome shotgun (WGS) entry which is preliminary data.</text>
</comment>
<feature type="region of interest" description="Disordered" evidence="5">
    <location>
        <begin position="52"/>
        <end position="99"/>
    </location>
</feature>
<sequence length="276" mass="31096">MAWPCISRVCCLARFWNQFDKSDLSVPLTIQNYSDISDQEVRSVTKQVLTDRAARNDYVTPDHRNSPTVQDGGNRRSCRGRTEPSFKPREDYQPPGVPFPSVTQYKQDYKPWPIPKKDNFPWISNGGKGGTLTESPINSHSHTNHPRVEREDRGRQRWGEPTVGTTSSYRQEFRPWTGARPSRPAQKRPTCLSPGLDGPEPPPATSYQVAFSGGETQRQTESPQTEHHPGPQPSRPSLPKKPDPQPASRTEEQLVRTKLSPNPSAVFQSGSRIFNI</sequence>
<dbReference type="Proteomes" id="UP001591681">
    <property type="component" value="Unassembled WGS sequence"/>
</dbReference>
<feature type="region of interest" description="Disordered" evidence="5">
    <location>
        <begin position="122"/>
        <end position="276"/>
    </location>
</feature>
<dbReference type="GO" id="GO:0005856">
    <property type="term" value="C:cytoskeleton"/>
    <property type="evidence" value="ECO:0007669"/>
    <property type="project" value="UniProtKB-SubCell"/>
</dbReference>
<dbReference type="PANTHER" id="PTHR14759">
    <property type="entry name" value="STOP PROTEIN"/>
    <property type="match status" value="1"/>
</dbReference>
<evidence type="ECO:0000256" key="3">
    <source>
        <dbReference type="ARBA" id="ARBA00022490"/>
    </source>
</evidence>
<feature type="compositionally biased region" description="Polar residues" evidence="5">
    <location>
        <begin position="205"/>
        <end position="223"/>
    </location>
</feature>
<dbReference type="EMBL" id="JBHFQA010000006">
    <property type="protein sequence ID" value="KAL2097042.1"/>
    <property type="molecule type" value="Genomic_DNA"/>
</dbReference>
<reference evidence="6 7" key="1">
    <citation type="submission" date="2024-09" db="EMBL/GenBank/DDBJ databases">
        <title>A chromosome-level genome assembly of Gray's grenadier anchovy, Coilia grayii.</title>
        <authorList>
            <person name="Fu Z."/>
        </authorList>
    </citation>
    <scope>NUCLEOTIDE SEQUENCE [LARGE SCALE GENOMIC DNA]</scope>
    <source>
        <strain evidence="6">G4</strain>
        <tissue evidence="6">Muscle</tissue>
    </source>
</reference>
<dbReference type="InterPro" id="IPR007882">
    <property type="entry name" value="MAP6"/>
</dbReference>
<protein>
    <recommendedName>
        <fullName evidence="8">MAP6 domain containing 1</fullName>
    </recommendedName>
</protein>
<proteinExistence type="inferred from homology"/>